<dbReference type="Proteomes" id="UP001179952">
    <property type="component" value="Unassembled WGS sequence"/>
</dbReference>
<sequence length="57" mass="6457">MPILQLKEPVGVVKEKIRGSFSVRTPLVKVEGFEQLMGGDWTLKHESDEHRLTSPPK</sequence>
<dbReference type="EMBL" id="JAUJYN010000003">
    <property type="protein sequence ID" value="KAK1276587.1"/>
    <property type="molecule type" value="Genomic_DNA"/>
</dbReference>
<reference evidence="1" key="1">
    <citation type="journal article" date="2023" name="Nat. Commun.">
        <title>Diploid and tetraploid genomes of Acorus and the evolution of monocots.</title>
        <authorList>
            <person name="Ma L."/>
            <person name="Liu K.W."/>
            <person name="Li Z."/>
            <person name="Hsiao Y.Y."/>
            <person name="Qi Y."/>
            <person name="Fu T."/>
            <person name="Tang G.D."/>
            <person name="Zhang D."/>
            <person name="Sun W.H."/>
            <person name="Liu D.K."/>
            <person name="Li Y."/>
            <person name="Chen G.Z."/>
            <person name="Liu X.D."/>
            <person name="Liao X.Y."/>
            <person name="Jiang Y.T."/>
            <person name="Yu X."/>
            <person name="Hao Y."/>
            <person name="Huang J."/>
            <person name="Zhao X.W."/>
            <person name="Ke S."/>
            <person name="Chen Y.Y."/>
            <person name="Wu W.L."/>
            <person name="Hsu J.L."/>
            <person name="Lin Y.F."/>
            <person name="Huang M.D."/>
            <person name="Li C.Y."/>
            <person name="Huang L."/>
            <person name="Wang Z.W."/>
            <person name="Zhao X."/>
            <person name="Zhong W.Y."/>
            <person name="Peng D.H."/>
            <person name="Ahmad S."/>
            <person name="Lan S."/>
            <person name="Zhang J.S."/>
            <person name="Tsai W.C."/>
            <person name="Van de Peer Y."/>
            <person name="Liu Z.J."/>
        </authorList>
    </citation>
    <scope>NUCLEOTIDE SEQUENCE</scope>
    <source>
        <strain evidence="1">SCP</strain>
    </source>
</reference>
<organism evidence="1 2">
    <name type="scientific">Acorus gramineus</name>
    <name type="common">Dwarf sweet flag</name>
    <dbReference type="NCBI Taxonomy" id="55184"/>
    <lineage>
        <taxon>Eukaryota</taxon>
        <taxon>Viridiplantae</taxon>
        <taxon>Streptophyta</taxon>
        <taxon>Embryophyta</taxon>
        <taxon>Tracheophyta</taxon>
        <taxon>Spermatophyta</taxon>
        <taxon>Magnoliopsida</taxon>
        <taxon>Liliopsida</taxon>
        <taxon>Acoraceae</taxon>
        <taxon>Acorus</taxon>
    </lineage>
</organism>
<evidence type="ECO:0000313" key="2">
    <source>
        <dbReference type="Proteomes" id="UP001179952"/>
    </source>
</evidence>
<dbReference type="AlphaFoldDB" id="A0AAV9BJN2"/>
<gene>
    <name evidence="1" type="ORF">QJS04_geneDACA005732</name>
</gene>
<accession>A0AAV9BJN2</accession>
<name>A0AAV9BJN2_ACOGR</name>
<evidence type="ECO:0000313" key="1">
    <source>
        <dbReference type="EMBL" id="KAK1276587.1"/>
    </source>
</evidence>
<reference evidence="1" key="2">
    <citation type="submission" date="2023-06" db="EMBL/GenBank/DDBJ databases">
        <authorList>
            <person name="Ma L."/>
            <person name="Liu K.-W."/>
            <person name="Li Z."/>
            <person name="Hsiao Y.-Y."/>
            <person name="Qi Y."/>
            <person name="Fu T."/>
            <person name="Tang G."/>
            <person name="Zhang D."/>
            <person name="Sun W.-H."/>
            <person name="Liu D.-K."/>
            <person name="Li Y."/>
            <person name="Chen G.-Z."/>
            <person name="Liu X.-D."/>
            <person name="Liao X.-Y."/>
            <person name="Jiang Y.-T."/>
            <person name="Yu X."/>
            <person name="Hao Y."/>
            <person name="Huang J."/>
            <person name="Zhao X.-W."/>
            <person name="Ke S."/>
            <person name="Chen Y.-Y."/>
            <person name="Wu W.-L."/>
            <person name="Hsu J.-L."/>
            <person name="Lin Y.-F."/>
            <person name="Huang M.-D."/>
            <person name="Li C.-Y."/>
            <person name="Huang L."/>
            <person name="Wang Z.-W."/>
            <person name="Zhao X."/>
            <person name="Zhong W.-Y."/>
            <person name="Peng D.-H."/>
            <person name="Ahmad S."/>
            <person name="Lan S."/>
            <person name="Zhang J.-S."/>
            <person name="Tsai W.-C."/>
            <person name="Van De Peer Y."/>
            <person name="Liu Z.-J."/>
        </authorList>
    </citation>
    <scope>NUCLEOTIDE SEQUENCE</scope>
    <source>
        <strain evidence="1">SCP</strain>
        <tissue evidence="1">Leaves</tissue>
    </source>
</reference>
<proteinExistence type="predicted"/>
<protein>
    <submittedName>
        <fullName evidence="1">Uncharacterized protein</fullName>
    </submittedName>
</protein>
<keyword evidence="2" id="KW-1185">Reference proteome</keyword>
<comment type="caution">
    <text evidence="1">The sequence shown here is derived from an EMBL/GenBank/DDBJ whole genome shotgun (WGS) entry which is preliminary data.</text>
</comment>